<feature type="domain" description="Penicillin-binding protein transpeptidase" evidence="2">
    <location>
        <begin position="67"/>
        <end position="367"/>
    </location>
</feature>
<evidence type="ECO:0000259" key="2">
    <source>
        <dbReference type="Pfam" id="PF00905"/>
    </source>
</evidence>
<keyword evidence="4" id="KW-1185">Reference proteome</keyword>
<dbReference type="EMBL" id="VULT01000007">
    <property type="protein sequence ID" value="MSS17252.1"/>
    <property type="molecule type" value="Genomic_DNA"/>
</dbReference>
<evidence type="ECO:0000313" key="3">
    <source>
        <dbReference type="EMBL" id="MSS17252.1"/>
    </source>
</evidence>
<sequence>MPINTIQRLLLLCAIAAIATVASAQLEPGQEQQPATARPPLALTGSNLTIDSRLQSLAFSLLKGKQGSIVAINPANGEVLCLATNTPSGPNVGMAIASALEPGSTIKVAQALTLLTSYEVDAGTAVVCERGGTFGGTHVGCHKHMSPIKLKDAIAYSCNTWFLTYFQAMIADRVNYASQDEALTMWNSYMRSMGLGSPLGIDIAGERGGLLPDVDYMNRRYKGRWNERTIMWVGMGQGDILTTPLQLCNLAVTIANRGWYITPHVHKLTASSYKQYSTRHDTEINPIFYPIVVEGMRKAVTHGTAAAVNTPAFTLCGKTGTAENAGHDHSIFIGFAPMDQPKIAVAVYIMHGGFGADLAAPIAALIVEKYLKGSLSKASQARASRLAAKRLFAAQAQSEPKKAVPRPSRGK</sequence>
<dbReference type="AlphaFoldDB" id="A0A6L5XEQ6"/>
<dbReference type="GO" id="GO:0071555">
    <property type="term" value="P:cell wall organization"/>
    <property type="evidence" value="ECO:0007669"/>
    <property type="project" value="TreeGrafter"/>
</dbReference>
<dbReference type="RefSeq" id="WP_154327195.1">
    <property type="nucleotide sequence ID" value="NZ_CP045696.1"/>
</dbReference>
<reference evidence="3 4" key="1">
    <citation type="submission" date="2019-08" db="EMBL/GenBank/DDBJ databases">
        <title>In-depth cultivation of the pig gut microbiome towards novel bacterial diversity and tailored functional studies.</title>
        <authorList>
            <person name="Wylensek D."/>
            <person name="Hitch T.C.A."/>
            <person name="Clavel T."/>
        </authorList>
    </citation>
    <scope>NUCLEOTIDE SEQUENCE [LARGE SCALE GENOMIC DNA]</scope>
    <source>
        <strain evidence="3 4">Oil-RF-744-WCA-WT-10</strain>
    </source>
</reference>
<feature type="signal peptide" evidence="1">
    <location>
        <begin position="1"/>
        <end position="24"/>
    </location>
</feature>
<dbReference type="InterPro" id="IPR001460">
    <property type="entry name" value="PCN-bd_Tpept"/>
</dbReference>
<dbReference type="GO" id="GO:0071972">
    <property type="term" value="F:peptidoglycan L,D-transpeptidase activity"/>
    <property type="evidence" value="ECO:0007669"/>
    <property type="project" value="TreeGrafter"/>
</dbReference>
<organism evidence="3 4">
    <name type="scientific">Sodaliphilus pleomorphus</name>
    <dbReference type="NCBI Taxonomy" id="2606626"/>
    <lineage>
        <taxon>Bacteria</taxon>
        <taxon>Pseudomonadati</taxon>
        <taxon>Bacteroidota</taxon>
        <taxon>Bacteroidia</taxon>
        <taxon>Bacteroidales</taxon>
        <taxon>Muribaculaceae</taxon>
        <taxon>Sodaliphilus</taxon>
    </lineage>
</organism>
<protein>
    <submittedName>
        <fullName evidence="3">Penicillin-binding protein</fullName>
    </submittedName>
</protein>
<comment type="caution">
    <text evidence="3">The sequence shown here is derived from an EMBL/GenBank/DDBJ whole genome shotgun (WGS) entry which is preliminary data.</text>
</comment>
<dbReference type="InterPro" id="IPR012338">
    <property type="entry name" value="Beta-lactam/transpept-like"/>
</dbReference>
<dbReference type="GO" id="GO:0008658">
    <property type="term" value="F:penicillin binding"/>
    <property type="evidence" value="ECO:0007669"/>
    <property type="project" value="InterPro"/>
</dbReference>
<accession>A0A6L5XEQ6</accession>
<dbReference type="InterPro" id="IPR050515">
    <property type="entry name" value="Beta-lactam/transpept"/>
</dbReference>
<evidence type="ECO:0000256" key="1">
    <source>
        <dbReference type="SAM" id="SignalP"/>
    </source>
</evidence>
<dbReference type="PANTHER" id="PTHR30627:SF2">
    <property type="entry name" value="PEPTIDOGLYCAN D,D-TRANSPEPTIDASE MRDA"/>
    <property type="match status" value="1"/>
</dbReference>
<dbReference type="Proteomes" id="UP000483362">
    <property type="component" value="Unassembled WGS sequence"/>
</dbReference>
<name>A0A6L5XEQ6_9BACT</name>
<dbReference type="GO" id="GO:0005886">
    <property type="term" value="C:plasma membrane"/>
    <property type="evidence" value="ECO:0007669"/>
    <property type="project" value="TreeGrafter"/>
</dbReference>
<proteinExistence type="predicted"/>
<dbReference type="Pfam" id="PF00905">
    <property type="entry name" value="Transpeptidase"/>
    <property type="match status" value="1"/>
</dbReference>
<keyword evidence="1" id="KW-0732">Signal</keyword>
<feature type="chain" id="PRO_5026743559" evidence="1">
    <location>
        <begin position="25"/>
        <end position="411"/>
    </location>
</feature>
<evidence type="ECO:0000313" key="4">
    <source>
        <dbReference type="Proteomes" id="UP000483362"/>
    </source>
</evidence>
<dbReference type="Gene3D" id="3.40.710.10">
    <property type="entry name" value="DD-peptidase/beta-lactamase superfamily"/>
    <property type="match status" value="1"/>
</dbReference>
<gene>
    <name evidence="3" type="ORF">FYJ29_05675</name>
</gene>
<dbReference type="SUPFAM" id="SSF56601">
    <property type="entry name" value="beta-lactamase/transpeptidase-like"/>
    <property type="match status" value="1"/>
</dbReference>
<dbReference type="PANTHER" id="PTHR30627">
    <property type="entry name" value="PEPTIDOGLYCAN D,D-TRANSPEPTIDASE"/>
    <property type="match status" value="1"/>
</dbReference>